<dbReference type="EMBL" id="FOVG01000003">
    <property type="protein sequence ID" value="SFO19117.1"/>
    <property type="molecule type" value="Genomic_DNA"/>
</dbReference>
<dbReference type="OrthoDB" id="9798934at2"/>
<dbReference type="PANTHER" id="PTHR30146">
    <property type="entry name" value="LACI-RELATED TRANSCRIPTIONAL REPRESSOR"/>
    <property type="match status" value="1"/>
</dbReference>
<reference evidence="6" key="1">
    <citation type="submission" date="2016-10" db="EMBL/GenBank/DDBJ databases">
        <authorList>
            <person name="Varghese N."/>
            <person name="Submissions S."/>
        </authorList>
    </citation>
    <scope>NUCLEOTIDE SEQUENCE [LARGE SCALE GENOMIC DNA]</scope>
    <source>
        <strain evidence="6">OV426</strain>
    </source>
</reference>
<proteinExistence type="predicted"/>
<dbReference type="SMART" id="SM00354">
    <property type="entry name" value="HTH_LACI"/>
    <property type="match status" value="1"/>
</dbReference>
<dbReference type="RefSeq" id="WP_090965467.1">
    <property type="nucleotide sequence ID" value="NZ_FOVG01000003.1"/>
</dbReference>
<organism evidence="5 6">
    <name type="scientific">Candidatus Pantoea varia</name>
    <dbReference type="NCBI Taxonomy" id="1881036"/>
    <lineage>
        <taxon>Bacteria</taxon>
        <taxon>Pseudomonadati</taxon>
        <taxon>Pseudomonadota</taxon>
        <taxon>Gammaproteobacteria</taxon>
        <taxon>Enterobacterales</taxon>
        <taxon>Erwiniaceae</taxon>
        <taxon>Pantoea</taxon>
    </lineage>
</organism>
<evidence type="ECO:0000256" key="2">
    <source>
        <dbReference type="ARBA" id="ARBA00023125"/>
    </source>
</evidence>
<dbReference type="Pfam" id="PF13377">
    <property type="entry name" value="Peripla_BP_3"/>
    <property type="match status" value="1"/>
</dbReference>
<dbReference type="PANTHER" id="PTHR30146:SF138">
    <property type="entry name" value="TRANSCRIPTIONAL REGULATORY PROTEIN"/>
    <property type="match status" value="1"/>
</dbReference>
<feature type="domain" description="HTH lacI-type" evidence="4">
    <location>
        <begin position="1"/>
        <end position="55"/>
    </location>
</feature>
<keyword evidence="6" id="KW-1185">Reference proteome</keyword>
<dbReference type="PROSITE" id="PS50932">
    <property type="entry name" value="HTH_LACI_2"/>
    <property type="match status" value="1"/>
</dbReference>
<keyword evidence="1" id="KW-0805">Transcription regulation</keyword>
<gene>
    <name evidence="5" type="ORF">SAMN05428971_3274</name>
</gene>
<dbReference type="SUPFAM" id="SSF53822">
    <property type="entry name" value="Periplasmic binding protein-like I"/>
    <property type="match status" value="1"/>
</dbReference>
<dbReference type="Gene3D" id="3.40.50.2300">
    <property type="match status" value="2"/>
</dbReference>
<dbReference type="GO" id="GO:0003700">
    <property type="term" value="F:DNA-binding transcription factor activity"/>
    <property type="evidence" value="ECO:0007669"/>
    <property type="project" value="TreeGrafter"/>
</dbReference>
<keyword evidence="3" id="KW-0804">Transcription</keyword>
<dbReference type="Proteomes" id="UP000198968">
    <property type="component" value="Unassembled WGS sequence"/>
</dbReference>
<dbReference type="SUPFAM" id="SSF47413">
    <property type="entry name" value="lambda repressor-like DNA-binding domains"/>
    <property type="match status" value="1"/>
</dbReference>
<dbReference type="Gene3D" id="1.10.260.40">
    <property type="entry name" value="lambda repressor-like DNA-binding domains"/>
    <property type="match status" value="1"/>
</dbReference>
<evidence type="ECO:0000259" key="4">
    <source>
        <dbReference type="PROSITE" id="PS50932"/>
    </source>
</evidence>
<dbReference type="InterPro" id="IPR028082">
    <property type="entry name" value="Peripla_BP_I"/>
</dbReference>
<evidence type="ECO:0000256" key="3">
    <source>
        <dbReference type="ARBA" id="ARBA00023163"/>
    </source>
</evidence>
<keyword evidence="2" id="KW-0238">DNA-binding</keyword>
<sequence>MSVQKIARMAGVSVATVSRVLNNSDSVKPANRQKVLAAIEESNYQPNLLARQLRTARSSMILVLVSDISNPFCAEVVKGIEEQAEKNGYRILLCNSGADIARSRSSLQLLSGKVVDGIITMDAFSKLPELSQLIGAAPWVQCAEHDDNGQIACVGIDDDAAAQSVVCYLAEQGRQRIALINHDLSYRYARLRQQGYIRQLDKQQLTWQAIAFASELSFSAGKAAMDQLLVAETRPDAVFAVSDTLAAGAMAAIQQAGLLIPQDIAVVGFDGSELASMVSPPLTTLAQPSKEIGRRACELVLQKIARPDASPQCVIMQGELVVRASS</sequence>
<dbReference type="InterPro" id="IPR046335">
    <property type="entry name" value="LacI/GalR-like_sensor"/>
</dbReference>
<dbReference type="InterPro" id="IPR010982">
    <property type="entry name" value="Lambda_DNA-bd_dom_sf"/>
</dbReference>
<dbReference type="AlphaFoldDB" id="A0A1I5F5X3"/>
<protein>
    <submittedName>
        <fullName evidence="5">Transcriptional regulator, LacI family</fullName>
    </submittedName>
</protein>
<accession>A0A1I5F5X3</accession>
<dbReference type="CDD" id="cd01392">
    <property type="entry name" value="HTH_LacI"/>
    <property type="match status" value="1"/>
</dbReference>
<dbReference type="Pfam" id="PF00356">
    <property type="entry name" value="LacI"/>
    <property type="match status" value="1"/>
</dbReference>
<dbReference type="InterPro" id="IPR000843">
    <property type="entry name" value="HTH_LacI"/>
</dbReference>
<evidence type="ECO:0000313" key="6">
    <source>
        <dbReference type="Proteomes" id="UP000198968"/>
    </source>
</evidence>
<evidence type="ECO:0000313" key="5">
    <source>
        <dbReference type="EMBL" id="SFO19117.1"/>
    </source>
</evidence>
<name>A0A1I5F5X3_9GAMM</name>
<dbReference type="GO" id="GO:0000976">
    <property type="term" value="F:transcription cis-regulatory region binding"/>
    <property type="evidence" value="ECO:0007669"/>
    <property type="project" value="TreeGrafter"/>
</dbReference>
<dbReference type="CDD" id="cd06284">
    <property type="entry name" value="PBP1_LacI-like"/>
    <property type="match status" value="1"/>
</dbReference>
<evidence type="ECO:0000256" key="1">
    <source>
        <dbReference type="ARBA" id="ARBA00023015"/>
    </source>
</evidence>